<evidence type="ECO:0000256" key="9">
    <source>
        <dbReference type="RuleBase" id="RU361174"/>
    </source>
</evidence>
<evidence type="ECO:0000256" key="8">
    <source>
        <dbReference type="ARBA" id="ARBA00023326"/>
    </source>
</evidence>
<sequence>MATVFTTSIIPNNARNSTSKSPVRITLIAALVSFLFNLVSCSPKTDAVAPEKETTTFTASSLRAIAPGDSNNTLKAVASFPIGASINPQLLASNARYKAVLQENYNSISTENCAKMNRIQPKAGQFIWTDTDALVNFAKQSNMKVHGHTLIWHVAVPDWVTNFQGDSLAWEKLMKTHIQTVVGRYKGKIKSWDVVNEAFEDDGTYRKSVWYQHLGSDYVARCFQYAHEADPEALLFYNEFVNGRPKKQAAVLALLNDLKKRNIPINGIGVQMHITINTPEASILSEIRQYANTGLLVHLSELDIRMNPTLSKTFVVTDALKSAHALKYKTVAQIYRSVVTSGQQFGITNWNLGDADSYLRTANTCEDHPLLFDETYNRKLSYYGFIQGLSE</sequence>
<feature type="domain" description="GH10" evidence="10">
    <location>
        <begin position="68"/>
        <end position="388"/>
    </location>
</feature>
<gene>
    <name evidence="11" type="ORF">M0L20_05580</name>
</gene>
<dbReference type="PANTHER" id="PTHR31490:SF88">
    <property type="entry name" value="BETA-XYLANASE"/>
    <property type="match status" value="1"/>
</dbReference>
<protein>
    <recommendedName>
        <fullName evidence="9">Beta-xylanase</fullName>
        <ecNumber evidence="9">3.2.1.8</ecNumber>
    </recommendedName>
</protein>
<keyword evidence="12" id="KW-1185">Reference proteome</keyword>
<dbReference type="PANTHER" id="PTHR31490">
    <property type="entry name" value="GLYCOSYL HYDROLASE"/>
    <property type="match status" value="1"/>
</dbReference>
<organism evidence="11 12">
    <name type="scientific">Spirosoma liriopis</name>
    <dbReference type="NCBI Taxonomy" id="2937440"/>
    <lineage>
        <taxon>Bacteria</taxon>
        <taxon>Pseudomonadati</taxon>
        <taxon>Bacteroidota</taxon>
        <taxon>Cytophagia</taxon>
        <taxon>Cytophagales</taxon>
        <taxon>Cytophagaceae</taxon>
        <taxon>Spirosoma</taxon>
    </lineage>
</organism>
<keyword evidence="5 9" id="KW-0378">Hydrolase</keyword>
<proteinExistence type="inferred from homology"/>
<comment type="catalytic activity">
    <reaction evidence="1 9">
        <text>Endohydrolysis of (1-&gt;4)-beta-D-xylosidic linkages in xylans.</text>
        <dbReference type="EC" id="3.2.1.8"/>
    </reaction>
</comment>
<name>A0ABT0HGP0_9BACT</name>
<keyword evidence="6 9" id="KW-0119">Carbohydrate metabolism</keyword>
<dbReference type="Gene3D" id="3.20.20.80">
    <property type="entry name" value="Glycosidases"/>
    <property type="match status" value="1"/>
</dbReference>
<dbReference type="InterPro" id="IPR001000">
    <property type="entry name" value="GH10_dom"/>
</dbReference>
<evidence type="ECO:0000256" key="4">
    <source>
        <dbReference type="ARBA" id="ARBA00022729"/>
    </source>
</evidence>
<reference evidence="11 12" key="1">
    <citation type="submission" date="2022-04" db="EMBL/GenBank/DDBJ databases">
        <title>Spirosoma sp. strain RP8 genome sequencing and assembly.</title>
        <authorList>
            <person name="Jung Y."/>
        </authorList>
    </citation>
    <scope>NUCLEOTIDE SEQUENCE [LARGE SCALE GENOMIC DNA]</scope>
    <source>
        <strain evidence="11 12">RP8</strain>
    </source>
</reference>
<comment type="similarity">
    <text evidence="2 9">Belongs to the glycosyl hydrolase 10 (cellulase F) family.</text>
</comment>
<evidence type="ECO:0000256" key="2">
    <source>
        <dbReference type="ARBA" id="ARBA00007495"/>
    </source>
</evidence>
<dbReference type="InterPro" id="IPR017853">
    <property type="entry name" value="GH"/>
</dbReference>
<dbReference type="RefSeq" id="WP_248476038.1">
    <property type="nucleotide sequence ID" value="NZ_JALPRF010000001.1"/>
</dbReference>
<dbReference type="PROSITE" id="PS51760">
    <property type="entry name" value="GH10_2"/>
    <property type="match status" value="1"/>
</dbReference>
<evidence type="ECO:0000313" key="12">
    <source>
        <dbReference type="Proteomes" id="UP001202180"/>
    </source>
</evidence>
<evidence type="ECO:0000256" key="6">
    <source>
        <dbReference type="ARBA" id="ARBA00023277"/>
    </source>
</evidence>
<dbReference type="EC" id="3.2.1.8" evidence="9"/>
<dbReference type="SUPFAM" id="SSF51445">
    <property type="entry name" value="(Trans)glycosidases"/>
    <property type="match status" value="1"/>
</dbReference>
<evidence type="ECO:0000256" key="5">
    <source>
        <dbReference type="ARBA" id="ARBA00022801"/>
    </source>
</evidence>
<dbReference type="PRINTS" id="PR00134">
    <property type="entry name" value="GLHYDRLASE10"/>
</dbReference>
<keyword evidence="4" id="KW-0732">Signal</keyword>
<dbReference type="Proteomes" id="UP001202180">
    <property type="component" value="Unassembled WGS sequence"/>
</dbReference>
<evidence type="ECO:0000256" key="1">
    <source>
        <dbReference type="ARBA" id="ARBA00000681"/>
    </source>
</evidence>
<evidence type="ECO:0000313" key="11">
    <source>
        <dbReference type="EMBL" id="MCK8491313.1"/>
    </source>
</evidence>
<dbReference type="Pfam" id="PF00331">
    <property type="entry name" value="Glyco_hydro_10"/>
    <property type="match status" value="1"/>
</dbReference>
<keyword evidence="8 9" id="KW-0624">Polysaccharide degradation</keyword>
<dbReference type="SMART" id="SM00633">
    <property type="entry name" value="Glyco_10"/>
    <property type="match status" value="1"/>
</dbReference>
<dbReference type="EMBL" id="JALPRF010000001">
    <property type="protein sequence ID" value="MCK8491313.1"/>
    <property type="molecule type" value="Genomic_DNA"/>
</dbReference>
<evidence type="ECO:0000256" key="7">
    <source>
        <dbReference type="ARBA" id="ARBA00023295"/>
    </source>
</evidence>
<accession>A0ABT0HGP0</accession>
<keyword evidence="7 9" id="KW-0326">Glycosidase</keyword>
<evidence type="ECO:0000256" key="3">
    <source>
        <dbReference type="ARBA" id="ARBA00022651"/>
    </source>
</evidence>
<keyword evidence="3" id="KW-0858">Xylan degradation</keyword>
<dbReference type="InterPro" id="IPR044846">
    <property type="entry name" value="GH10"/>
</dbReference>
<evidence type="ECO:0000259" key="10">
    <source>
        <dbReference type="PROSITE" id="PS51760"/>
    </source>
</evidence>
<comment type="caution">
    <text evidence="11">The sequence shown here is derived from an EMBL/GenBank/DDBJ whole genome shotgun (WGS) entry which is preliminary data.</text>
</comment>